<evidence type="ECO:0000256" key="1">
    <source>
        <dbReference type="ARBA" id="ARBA00001936"/>
    </source>
</evidence>
<evidence type="ECO:0000256" key="15">
    <source>
        <dbReference type="ARBA" id="ARBA00030679"/>
    </source>
</evidence>
<keyword evidence="13 17" id="KW-0472">Membrane</keyword>
<dbReference type="GO" id="GO:0016020">
    <property type="term" value="C:membrane"/>
    <property type="evidence" value="ECO:0007669"/>
    <property type="project" value="InterPro"/>
</dbReference>
<evidence type="ECO:0000256" key="8">
    <source>
        <dbReference type="ARBA" id="ARBA00022679"/>
    </source>
</evidence>
<comment type="subcellular location">
    <subcellularLocation>
        <location evidence="3">Endomembrane system</location>
        <topology evidence="3">Multi-pass membrane protein</topology>
    </subcellularLocation>
</comment>
<feature type="transmembrane region" description="Helical" evidence="17">
    <location>
        <begin position="380"/>
        <end position="398"/>
    </location>
</feature>
<sequence>MSTAKIYATLHRFWTKYSLLMVAILVFLAALTAFWLRSQQYLNVIKGVGAVYPEAKLDELDTFVNYWIVTYMDKNGPLSFYSLTRDNPVTCLFWYPECRDIARSELPGHIYTIYVLYQIAKPLGISLYDLMAIIPPLLGALGVIFTALAVREISGSNLTSALSAFVYALMFMSREAAGFTVKYSFGLFTAPLSIWLHVRFIKKPSMLNALLAGLGLAYAATVWTGVGLSYIPVYLTLALAPLFLDLSTKENLRKYTLAYAVEILIPIVVMLLIQPYRGGRVVMWLMFLVAFAIYAIGAGLQFLLGRKRGYKLYIAILILSAALGLSIVGLMATSREFFEAITKVIPMAGKILLGLGINPGGVAETVAQYQAGHELAGEPYMLMLLISIVFLGIPIAIADMIRKKDFLYLSLMVWGFMAWYATYNTSYFSDYTKIAFAVVAGVITGRFLALSTPTIRGIGRYVRVNLSFEKFLALLLAIAIALPTIYAAYGMSNTYSALSTMITRAEGFFVQTDVWLEALDFIRRNTSENALIISWWDYGYWLSVIGNRSTVADGATISGSKIQRLAQLFVSNYTNSYEILKDFGACRKDDVYVVIFSPVDVYVNTQGSNLYISFPVYPLSFGDIPKFISAIVYLGTGTWGYSGLQYATSKFGYDIYANEWIIQGVTTAGNVRVPAFVALNLNSPHAINATLPRLFMWAVAEKLNELYPGFEQTIIPALIGAEQNNVVIYVSSVTGEVITFDYTLDPRSLNQSIYEVAYVAVSQPYQLMRTPIVYRYVFIAILKLREDVLSTLCS</sequence>
<name>A0A7C4JJ70_9CREN</name>
<feature type="transmembrane region" description="Helical" evidence="17">
    <location>
        <begin position="282"/>
        <end position="305"/>
    </location>
</feature>
<dbReference type="PANTHER" id="PTHR13872:SF1">
    <property type="entry name" value="DOLICHYL-DIPHOSPHOOLIGOSACCHARIDE--PROTEIN GLYCOSYLTRANSFERASE SUBUNIT STT3B"/>
    <property type="match status" value="1"/>
</dbReference>
<dbReference type="AlphaFoldDB" id="A0A7C4JJ70"/>
<feature type="transmembrane region" description="Helical" evidence="17">
    <location>
        <begin position="17"/>
        <end position="36"/>
    </location>
</feature>
<dbReference type="Pfam" id="PF21436">
    <property type="entry name" value="STT3-PglB_core"/>
    <property type="match status" value="1"/>
</dbReference>
<evidence type="ECO:0000256" key="16">
    <source>
        <dbReference type="ARBA" id="ARBA00034066"/>
    </source>
</evidence>
<evidence type="ECO:0000256" key="13">
    <source>
        <dbReference type="ARBA" id="ARBA00023136"/>
    </source>
</evidence>
<feature type="transmembrane region" description="Helical" evidence="17">
    <location>
        <begin position="256"/>
        <end position="276"/>
    </location>
</feature>
<keyword evidence="10" id="KW-0479">Metal-binding</keyword>
<protein>
    <recommendedName>
        <fullName evidence="6">dolichyl-phosphooligosaccharide-protein glycotransferase</fullName>
        <ecNumber evidence="6">2.4.99.21</ecNumber>
    </recommendedName>
    <alternativeName>
        <fullName evidence="15">Oligosaccharyl transferase</fullName>
    </alternativeName>
</protein>
<feature type="transmembrane region" description="Helical" evidence="17">
    <location>
        <begin position="179"/>
        <end position="198"/>
    </location>
</feature>
<dbReference type="GO" id="GO:0046872">
    <property type="term" value="F:metal ion binding"/>
    <property type="evidence" value="ECO:0007669"/>
    <property type="project" value="UniProtKB-KW"/>
</dbReference>
<dbReference type="Gene3D" id="3.40.50.12610">
    <property type="match status" value="1"/>
</dbReference>
<feature type="transmembrane region" description="Helical" evidence="17">
    <location>
        <begin position="405"/>
        <end position="422"/>
    </location>
</feature>
<evidence type="ECO:0000256" key="4">
    <source>
        <dbReference type="ARBA" id="ARBA00004922"/>
    </source>
</evidence>
<feature type="transmembrane region" description="Helical" evidence="17">
    <location>
        <begin position="471"/>
        <end position="489"/>
    </location>
</feature>
<comment type="catalytic activity">
    <reaction evidence="16">
        <text>an archaeal dolichyl phosphooligosaccharide + [protein]-L-asparagine = an archaeal dolichyl phosphate + a glycoprotein with the oligosaccharide chain attached by N-beta-D-glycosyl linkage to a protein L-asparagine.</text>
        <dbReference type="EC" id="2.4.99.21"/>
    </reaction>
</comment>
<organism evidence="20">
    <name type="scientific">Ignisphaera aggregans</name>
    <dbReference type="NCBI Taxonomy" id="334771"/>
    <lineage>
        <taxon>Archaea</taxon>
        <taxon>Thermoproteota</taxon>
        <taxon>Thermoprotei</taxon>
        <taxon>Desulfurococcales</taxon>
        <taxon>Desulfurococcaceae</taxon>
        <taxon>Ignisphaera</taxon>
    </lineage>
</organism>
<comment type="caution">
    <text evidence="20">The sequence shown here is derived from an EMBL/GenBank/DDBJ whole genome shotgun (WGS) entry which is preliminary data.</text>
</comment>
<evidence type="ECO:0000313" key="20">
    <source>
        <dbReference type="EMBL" id="HGQ64256.1"/>
    </source>
</evidence>
<dbReference type="UniPathway" id="UPA00378"/>
<comment type="pathway">
    <text evidence="4">Protein modification; protein glycosylation.</text>
</comment>
<evidence type="ECO:0000256" key="14">
    <source>
        <dbReference type="ARBA" id="ARBA00023211"/>
    </source>
</evidence>
<evidence type="ECO:0000256" key="12">
    <source>
        <dbReference type="ARBA" id="ARBA00022989"/>
    </source>
</evidence>
<keyword evidence="12 17" id="KW-1133">Transmembrane helix</keyword>
<evidence type="ECO:0000256" key="17">
    <source>
        <dbReference type="SAM" id="Phobius"/>
    </source>
</evidence>
<keyword evidence="8" id="KW-0808">Transferase</keyword>
<proteinExistence type="inferred from homology"/>
<feature type="transmembrane region" description="Helical" evidence="17">
    <location>
        <begin position="312"/>
        <end position="332"/>
    </location>
</feature>
<evidence type="ECO:0000256" key="9">
    <source>
        <dbReference type="ARBA" id="ARBA00022692"/>
    </source>
</evidence>
<feature type="domain" description="STT3/PglB/AglB core" evidence="18">
    <location>
        <begin position="531"/>
        <end position="578"/>
    </location>
</feature>
<evidence type="ECO:0000256" key="3">
    <source>
        <dbReference type="ARBA" id="ARBA00004127"/>
    </source>
</evidence>
<comment type="cofactor">
    <cofactor evidence="2">
        <name>Mg(2+)</name>
        <dbReference type="ChEBI" id="CHEBI:18420"/>
    </cofactor>
</comment>
<dbReference type="InterPro" id="IPR048999">
    <property type="entry name" value="STT3-PglB_core"/>
</dbReference>
<dbReference type="EMBL" id="DTBD01000024">
    <property type="protein sequence ID" value="HGQ64256.1"/>
    <property type="molecule type" value="Genomic_DNA"/>
</dbReference>
<evidence type="ECO:0000256" key="7">
    <source>
        <dbReference type="ARBA" id="ARBA00022676"/>
    </source>
</evidence>
<dbReference type="GO" id="GO:0012505">
    <property type="term" value="C:endomembrane system"/>
    <property type="evidence" value="ECO:0007669"/>
    <property type="project" value="UniProtKB-SubCell"/>
</dbReference>
<dbReference type="GO" id="GO:0004576">
    <property type="term" value="F:oligosaccharyl transferase activity"/>
    <property type="evidence" value="ECO:0007669"/>
    <property type="project" value="InterPro"/>
</dbReference>
<keyword evidence="7" id="KW-0328">Glycosyltransferase</keyword>
<dbReference type="EC" id="2.4.99.21" evidence="6"/>
<evidence type="ECO:0000313" key="19">
    <source>
        <dbReference type="EMBL" id="HGQ35588.1"/>
    </source>
</evidence>
<evidence type="ECO:0000256" key="10">
    <source>
        <dbReference type="ARBA" id="ARBA00022723"/>
    </source>
</evidence>
<dbReference type="InterPro" id="IPR003674">
    <property type="entry name" value="Oligo_trans_STT3"/>
</dbReference>
<reference evidence="20" key="1">
    <citation type="journal article" date="2020" name="mSystems">
        <title>Genome- and Community-Level Interaction Insights into Carbon Utilization and Element Cycling Functions of Hydrothermarchaeota in Hydrothermal Sediment.</title>
        <authorList>
            <person name="Zhou Z."/>
            <person name="Liu Y."/>
            <person name="Xu W."/>
            <person name="Pan J."/>
            <person name="Luo Z.H."/>
            <person name="Li M."/>
        </authorList>
    </citation>
    <scope>NUCLEOTIDE SEQUENCE [LARGE SCALE GENOMIC DNA]</scope>
    <source>
        <strain evidence="20">SpSt-637</strain>
        <strain evidence="19">SpSt-667</strain>
    </source>
</reference>
<comment type="cofactor">
    <cofactor evidence="1">
        <name>Mn(2+)</name>
        <dbReference type="ChEBI" id="CHEBI:29035"/>
    </cofactor>
</comment>
<keyword evidence="11" id="KW-0460">Magnesium</keyword>
<gene>
    <name evidence="20" type="ORF">ENU08_03335</name>
    <name evidence="19" type="ORF">ENU41_02790</name>
</gene>
<feature type="transmembrane region" description="Helical" evidence="17">
    <location>
        <begin position="127"/>
        <end position="149"/>
    </location>
</feature>
<accession>A0A7C4JJ70</accession>
<feature type="transmembrane region" description="Helical" evidence="17">
    <location>
        <begin position="434"/>
        <end position="450"/>
    </location>
</feature>
<evidence type="ECO:0000256" key="5">
    <source>
        <dbReference type="ARBA" id="ARBA00010810"/>
    </source>
</evidence>
<comment type="similarity">
    <text evidence="5">Belongs to the STT3 family.</text>
</comment>
<feature type="transmembrane region" description="Helical" evidence="17">
    <location>
        <begin position="218"/>
        <end position="244"/>
    </location>
</feature>
<evidence type="ECO:0000256" key="11">
    <source>
        <dbReference type="ARBA" id="ARBA00022842"/>
    </source>
</evidence>
<keyword evidence="9 17" id="KW-0812">Transmembrane</keyword>
<dbReference type="PANTHER" id="PTHR13872">
    <property type="entry name" value="DOLICHYL-DIPHOSPHOOLIGOSACCHARIDE--PROTEIN GLYCOSYLTRANSFERASE SUBUNIT"/>
    <property type="match status" value="1"/>
</dbReference>
<dbReference type="EMBL" id="DTCK01000014">
    <property type="protein sequence ID" value="HGQ35588.1"/>
    <property type="molecule type" value="Genomic_DNA"/>
</dbReference>
<keyword evidence="14" id="KW-0464">Manganese</keyword>
<evidence type="ECO:0000256" key="6">
    <source>
        <dbReference type="ARBA" id="ARBA00012602"/>
    </source>
</evidence>
<evidence type="ECO:0000256" key="2">
    <source>
        <dbReference type="ARBA" id="ARBA00001946"/>
    </source>
</evidence>
<evidence type="ECO:0000259" key="18">
    <source>
        <dbReference type="Pfam" id="PF21436"/>
    </source>
</evidence>